<dbReference type="EMBL" id="WSZM01000973">
    <property type="protein sequence ID" value="KAF4028744.1"/>
    <property type="molecule type" value="Genomic_DNA"/>
</dbReference>
<name>A0A833VU48_PHYIN</name>
<gene>
    <name evidence="1" type="ORF">GN244_ATG19543</name>
</gene>
<protein>
    <submittedName>
        <fullName evidence="1">Uncharacterized protein</fullName>
    </submittedName>
</protein>
<comment type="caution">
    <text evidence="1">The sequence shown here is derived from an EMBL/GenBank/DDBJ whole genome shotgun (WGS) entry which is preliminary data.</text>
</comment>
<keyword evidence="2" id="KW-1185">Reference proteome</keyword>
<accession>A0A833VU48</accession>
<sequence>MLLHLRERILLLRVHAGQQGEARMALLERAARRHIGCMIMRLVAEMSLPSQHAVAAAERMKDMRYEALSVSFWVLRHFGQRCLHFAV</sequence>
<organism evidence="1 2">
    <name type="scientific">Phytophthora infestans</name>
    <name type="common">Potato late blight agent</name>
    <name type="synonym">Botrytis infestans</name>
    <dbReference type="NCBI Taxonomy" id="4787"/>
    <lineage>
        <taxon>Eukaryota</taxon>
        <taxon>Sar</taxon>
        <taxon>Stramenopiles</taxon>
        <taxon>Oomycota</taxon>
        <taxon>Peronosporomycetes</taxon>
        <taxon>Peronosporales</taxon>
        <taxon>Peronosporaceae</taxon>
        <taxon>Phytophthora</taxon>
    </lineage>
</organism>
<reference evidence="1" key="1">
    <citation type="submission" date="2020-04" db="EMBL/GenBank/DDBJ databases">
        <title>Hybrid Assembly of Korean Phytophthora infestans isolates.</title>
        <authorList>
            <person name="Prokchorchik M."/>
            <person name="Lee Y."/>
            <person name="Seo J."/>
            <person name="Cho J.-H."/>
            <person name="Park Y.-E."/>
            <person name="Jang D.-C."/>
            <person name="Im J.-S."/>
            <person name="Choi J.-G."/>
            <person name="Park H.-J."/>
            <person name="Lee G.-B."/>
            <person name="Lee Y.-G."/>
            <person name="Hong S.-Y."/>
            <person name="Cho K."/>
            <person name="Sohn K.H."/>
        </authorList>
    </citation>
    <scope>NUCLEOTIDE SEQUENCE</scope>
    <source>
        <strain evidence="1">KR_1_A1</strain>
    </source>
</reference>
<dbReference type="AlphaFoldDB" id="A0A833VU48"/>
<dbReference type="Proteomes" id="UP000602510">
    <property type="component" value="Unassembled WGS sequence"/>
</dbReference>
<evidence type="ECO:0000313" key="1">
    <source>
        <dbReference type="EMBL" id="KAF4028744.1"/>
    </source>
</evidence>
<proteinExistence type="predicted"/>
<evidence type="ECO:0000313" key="2">
    <source>
        <dbReference type="Proteomes" id="UP000602510"/>
    </source>
</evidence>